<dbReference type="AlphaFoldDB" id="A0A9W8RCG4"/>
<evidence type="ECO:0000313" key="3">
    <source>
        <dbReference type="EMBL" id="KAJ4194294.1"/>
    </source>
</evidence>
<feature type="chain" id="PRO_5040897032" evidence="2">
    <location>
        <begin position="26"/>
        <end position="170"/>
    </location>
</feature>
<feature type="signal peptide" evidence="2">
    <location>
        <begin position="1"/>
        <end position="25"/>
    </location>
</feature>
<comment type="caution">
    <text evidence="3">The sequence shown here is derived from an EMBL/GenBank/DDBJ whole genome shotgun (WGS) entry which is preliminary data.</text>
</comment>
<gene>
    <name evidence="3" type="ORF">NW755_003053</name>
</gene>
<accession>A0A9W8RCG4</accession>
<feature type="region of interest" description="Disordered" evidence="1">
    <location>
        <begin position="148"/>
        <end position="170"/>
    </location>
</feature>
<keyword evidence="4" id="KW-1185">Reference proteome</keyword>
<keyword evidence="2" id="KW-0732">Signal</keyword>
<reference evidence="3" key="1">
    <citation type="submission" date="2022-09" db="EMBL/GenBank/DDBJ databases">
        <title>Fusarium specimens isolated from Avocado Roots.</title>
        <authorList>
            <person name="Stajich J."/>
            <person name="Roper C."/>
            <person name="Heimlech-Rivalta G."/>
        </authorList>
    </citation>
    <scope>NUCLEOTIDE SEQUENCE</scope>
    <source>
        <strain evidence="3">A02</strain>
    </source>
</reference>
<dbReference type="EMBL" id="JAOQAV010000005">
    <property type="protein sequence ID" value="KAJ4194294.1"/>
    <property type="molecule type" value="Genomic_DNA"/>
</dbReference>
<name>A0A9W8RCG4_9HYPO</name>
<evidence type="ECO:0000256" key="2">
    <source>
        <dbReference type="SAM" id="SignalP"/>
    </source>
</evidence>
<protein>
    <submittedName>
        <fullName evidence="3">Uncharacterized protein</fullName>
    </submittedName>
</protein>
<proteinExistence type="predicted"/>
<sequence>MDVNLWGTLLEMSFLLLMPPPPCVCLSVCLVLLSADQASSSCPERQGKESSFLFLEAKTFAPPGGAYTHTLVRHPGVLSWGSTECAPRGKARNGGRGEGGAAFHVPWGDHAKVEDVTPKQNEPHTRRQRRTLGYKDLRVLGRMRKQTALVGGEGEASVPRTASPVEGLGA</sequence>
<dbReference type="Proteomes" id="UP001152087">
    <property type="component" value="Unassembled WGS sequence"/>
</dbReference>
<evidence type="ECO:0000256" key="1">
    <source>
        <dbReference type="SAM" id="MobiDB-lite"/>
    </source>
</evidence>
<organism evidence="3 4">
    <name type="scientific">Fusarium falciforme</name>
    <dbReference type="NCBI Taxonomy" id="195108"/>
    <lineage>
        <taxon>Eukaryota</taxon>
        <taxon>Fungi</taxon>
        <taxon>Dikarya</taxon>
        <taxon>Ascomycota</taxon>
        <taxon>Pezizomycotina</taxon>
        <taxon>Sordariomycetes</taxon>
        <taxon>Hypocreomycetidae</taxon>
        <taxon>Hypocreales</taxon>
        <taxon>Nectriaceae</taxon>
        <taxon>Fusarium</taxon>
        <taxon>Fusarium solani species complex</taxon>
    </lineage>
</organism>
<evidence type="ECO:0000313" key="4">
    <source>
        <dbReference type="Proteomes" id="UP001152087"/>
    </source>
</evidence>